<dbReference type="AlphaFoldDB" id="A0A4V4NFX2"/>
<comment type="similarity">
    <text evidence="2 7">Belongs to the SRP14 family.</text>
</comment>
<comment type="subunit">
    <text evidence="7">Component of a fungal signal recognition particle (SRP) complex that consists of a 7SL RNA molecule (scR1) and at least six protein subunits: SRP72, SRP68, SRP54, SEC65, SRP21 and SRP14.</text>
</comment>
<keyword evidence="3 7" id="KW-0963">Cytoplasm</keyword>
<reference evidence="8 9" key="1">
    <citation type="journal article" date="2019" name="Front. Genet.">
        <title>Whole-Genome Sequencing of the Opportunistic Yeast Pathogen Candida inconspicua Uncovers Its Hybrid Origin.</title>
        <authorList>
            <person name="Mixao V."/>
            <person name="Hansen A.P."/>
            <person name="Saus E."/>
            <person name="Boekhout T."/>
            <person name="Lass-Florl C."/>
            <person name="Gabaldon T."/>
        </authorList>
    </citation>
    <scope>NUCLEOTIDE SEQUENCE [LARGE SCALE GENOMIC DNA]</scope>
    <source>
        <strain evidence="8 9">CBS 180</strain>
    </source>
</reference>
<evidence type="ECO:0000256" key="6">
    <source>
        <dbReference type="ARBA" id="ARBA00023274"/>
    </source>
</evidence>
<comment type="function">
    <text evidence="7">Component of the signal recognition particle (SRP) complex, a ribonucleoprotein complex that mediates the cotranslational targeting of secretory and membrane proteins to the endoplasmic reticulum (ER).</text>
</comment>
<dbReference type="SUPFAM" id="SSF54762">
    <property type="entry name" value="Signal recognition particle alu RNA binding heterodimer, SRP9/14"/>
    <property type="match status" value="1"/>
</dbReference>
<evidence type="ECO:0000256" key="1">
    <source>
        <dbReference type="ARBA" id="ARBA00004496"/>
    </source>
</evidence>
<keyword evidence="9" id="KW-1185">Reference proteome</keyword>
<keyword evidence="4 7" id="KW-0694">RNA-binding</keyword>
<sequence>MTRLDNQEFLKQVTALLSKNDGKSSIYITQKRFSYNPELPRRSEETLSDLPKGVETIIHQGDEDIRQYPVLIRVTDGNKSKGQKIKLSTVVEPIELDTFWAEYINILKNGLTGLKKKNKSKKKAKKSSKSVK</sequence>
<dbReference type="Proteomes" id="UP000307173">
    <property type="component" value="Unassembled WGS sequence"/>
</dbReference>
<evidence type="ECO:0000256" key="7">
    <source>
        <dbReference type="RuleBase" id="RU368100"/>
    </source>
</evidence>
<dbReference type="GO" id="GO:0005786">
    <property type="term" value="C:signal recognition particle, endoplasmic reticulum targeting"/>
    <property type="evidence" value="ECO:0007669"/>
    <property type="project" value="UniProtKB-UniRule"/>
</dbReference>
<keyword evidence="5 7" id="KW-0733">Signal recognition particle</keyword>
<dbReference type="PANTHER" id="PTHR12013">
    <property type="entry name" value="SIGNAL RECOGNITION PARTICLE 14 KD PROTEIN"/>
    <property type="match status" value="1"/>
</dbReference>
<dbReference type="Gene3D" id="3.30.720.10">
    <property type="entry name" value="Signal recognition particle alu RNA binding heterodimer, srp9/1"/>
    <property type="match status" value="1"/>
</dbReference>
<comment type="caution">
    <text evidence="8">The sequence shown here is derived from an EMBL/GenBank/DDBJ whole genome shotgun (WGS) entry which is preliminary data.</text>
</comment>
<evidence type="ECO:0000313" key="9">
    <source>
        <dbReference type="Proteomes" id="UP000307173"/>
    </source>
</evidence>
<evidence type="ECO:0000256" key="5">
    <source>
        <dbReference type="ARBA" id="ARBA00023135"/>
    </source>
</evidence>
<proteinExistence type="inferred from homology"/>
<dbReference type="Pfam" id="PF02290">
    <property type="entry name" value="SRP14"/>
    <property type="match status" value="1"/>
</dbReference>
<dbReference type="InterPro" id="IPR003210">
    <property type="entry name" value="Signal_recog_particle_SRP14"/>
</dbReference>
<dbReference type="GO" id="GO:0008312">
    <property type="term" value="F:7S RNA binding"/>
    <property type="evidence" value="ECO:0007669"/>
    <property type="project" value="UniProtKB-UniRule"/>
</dbReference>
<protein>
    <recommendedName>
        <fullName evidence="7">Signal recognition particle subunit SRP14</fullName>
    </recommendedName>
    <alternativeName>
        <fullName evidence="7">Signal recognition particle 14 kDa protein</fullName>
    </alternativeName>
</protein>
<organism evidence="8 9">
    <name type="scientific">Pichia inconspicua</name>
    <dbReference type="NCBI Taxonomy" id="52247"/>
    <lineage>
        <taxon>Eukaryota</taxon>
        <taxon>Fungi</taxon>
        <taxon>Dikarya</taxon>
        <taxon>Ascomycota</taxon>
        <taxon>Saccharomycotina</taxon>
        <taxon>Pichiomycetes</taxon>
        <taxon>Pichiales</taxon>
        <taxon>Pichiaceae</taxon>
        <taxon>Pichia</taxon>
    </lineage>
</organism>
<evidence type="ECO:0000256" key="2">
    <source>
        <dbReference type="ARBA" id="ARBA00010349"/>
    </source>
</evidence>
<accession>A0A4V4NFX2</accession>
<dbReference type="OrthoDB" id="19209at2759"/>
<keyword evidence="6 7" id="KW-0687">Ribonucleoprotein</keyword>
<gene>
    <name evidence="8" type="ORF">CANINC_001648</name>
</gene>
<evidence type="ECO:0000313" key="8">
    <source>
        <dbReference type="EMBL" id="TID29730.1"/>
    </source>
</evidence>
<dbReference type="GO" id="GO:0006614">
    <property type="term" value="P:SRP-dependent cotranslational protein targeting to membrane"/>
    <property type="evidence" value="ECO:0007669"/>
    <property type="project" value="UniProtKB-UniRule"/>
</dbReference>
<evidence type="ECO:0000256" key="3">
    <source>
        <dbReference type="ARBA" id="ARBA00022490"/>
    </source>
</evidence>
<dbReference type="STRING" id="52247.A0A4V4NFX2"/>
<evidence type="ECO:0000256" key="4">
    <source>
        <dbReference type="ARBA" id="ARBA00022884"/>
    </source>
</evidence>
<dbReference type="EMBL" id="SELW01000262">
    <property type="protein sequence ID" value="TID29730.1"/>
    <property type="molecule type" value="Genomic_DNA"/>
</dbReference>
<comment type="subcellular location">
    <subcellularLocation>
        <location evidence="1 7">Cytoplasm</location>
    </subcellularLocation>
</comment>
<name>A0A4V4NFX2_9ASCO</name>
<dbReference type="InterPro" id="IPR009018">
    <property type="entry name" value="Signal_recog_particle_SRP9/14"/>
</dbReference>
<dbReference type="GO" id="GO:0030942">
    <property type="term" value="F:endoplasmic reticulum signal peptide binding"/>
    <property type="evidence" value="ECO:0007669"/>
    <property type="project" value="UniProtKB-UniRule"/>
</dbReference>